<evidence type="ECO:0000313" key="2">
    <source>
        <dbReference type="Proteomes" id="UP000037136"/>
    </source>
</evidence>
<reference evidence="1 2" key="1">
    <citation type="journal article" date="2015" name="BMC Genomics">
        <title>Gene expression during zombie ant biting behavior reflects the complexity underlying fungal parasitic behavioral manipulation.</title>
        <authorList>
            <person name="de Bekker C."/>
            <person name="Ohm R.A."/>
            <person name="Loreto R.G."/>
            <person name="Sebastian A."/>
            <person name="Albert I."/>
            <person name="Merrow M."/>
            <person name="Brachmann A."/>
            <person name="Hughes D.P."/>
        </authorList>
    </citation>
    <scope>NUCLEOTIDE SEQUENCE [LARGE SCALE GENOMIC DNA]</scope>
    <source>
        <strain evidence="1 2">SC16a</strain>
    </source>
</reference>
<protein>
    <submittedName>
        <fullName evidence="1">Uncharacterized protein</fullName>
    </submittedName>
</protein>
<proteinExistence type="predicted"/>
<gene>
    <name evidence="1" type="ORF">XA68_14026</name>
</gene>
<dbReference type="Proteomes" id="UP000037136">
    <property type="component" value="Unassembled WGS sequence"/>
</dbReference>
<sequence>MRTTAHAAPWKRPMEVIRPFRQRKETLPTRRLMVTMPLRLRQWTSSDWRPRMLYGSGGRGSKLEAREAESHGESVTGFMPFLGPIVIVPLGDWALWRRSA</sequence>
<reference evidence="1 2" key="2">
    <citation type="journal article" date="2017" name="Sci. Rep.">
        <title>Ant-infecting Ophiocordyceps genomes reveal a high diversity of potential behavioral manipulation genes and a possible major role for enterotoxins.</title>
        <authorList>
            <person name="de Bekker C."/>
            <person name="Ohm R.A."/>
            <person name="Evans H.C."/>
            <person name="Brachmann A."/>
            <person name="Hughes D.P."/>
        </authorList>
    </citation>
    <scope>NUCLEOTIDE SEQUENCE [LARGE SCALE GENOMIC DNA]</scope>
    <source>
        <strain evidence="1 2">SC16a</strain>
    </source>
</reference>
<dbReference type="AlphaFoldDB" id="A0A2A9PBL0"/>
<dbReference type="EMBL" id="LAZP02000316">
    <property type="protein sequence ID" value="PFH58206.1"/>
    <property type="molecule type" value="Genomic_DNA"/>
</dbReference>
<comment type="caution">
    <text evidence="1">The sequence shown here is derived from an EMBL/GenBank/DDBJ whole genome shotgun (WGS) entry which is preliminary data.</text>
</comment>
<keyword evidence="2" id="KW-1185">Reference proteome</keyword>
<evidence type="ECO:0000313" key="1">
    <source>
        <dbReference type="EMBL" id="PFH58206.1"/>
    </source>
</evidence>
<accession>A0A2A9PBL0</accession>
<organism evidence="1 2">
    <name type="scientific">Ophiocordyceps unilateralis</name>
    <name type="common">Zombie-ant fungus</name>
    <name type="synonym">Torrubia unilateralis</name>
    <dbReference type="NCBI Taxonomy" id="268505"/>
    <lineage>
        <taxon>Eukaryota</taxon>
        <taxon>Fungi</taxon>
        <taxon>Dikarya</taxon>
        <taxon>Ascomycota</taxon>
        <taxon>Pezizomycotina</taxon>
        <taxon>Sordariomycetes</taxon>
        <taxon>Hypocreomycetidae</taxon>
        <taxon>Hypocreales</taxon>
        <taxon>Ophiocordycipitaceae</taxon>
        <taxon>Ophiocordyceps</taxon>
    </lineage>
</organism>
<name>A0A2A9PBL0_OPHUN</name>